<comment type="caution">
    <text evidence="1">The sequence shown here is derived from an EMBL/GenBank/DDBJ whole genome shotgun (WGS) entry which is preliminary data.</text>
</comment>
<evidence type="ECO:0000313" key="1">
    <source>
        <dbReference type="EMBL" id="GAG86418.1"/>
    </source>
</evidence>
<dbReference type="AlphaFoldDB" id="X1BQI1"/>
<name>X1BQI1_9ZZZZ</name>
<protein>
    <submittedName>
        <fullName evidence="1">Uncharacterized protein</fullName>
    </submittedName>
</protein>
<dbReference type="EMBL" id="BART01012874">
    <property type="protein sequence ID" value="GAG86418.1"/>
    <property type="molecule type" value="Genomic_DNA"/>
</dbReference>
<feature type="non-terminal residue" evidence="1">
    <location>
        <position position="1"/>
    </location>
</feature>
<accession>X1BQI1</accession>
<sequence>KIYNFLPMTLPDAHRLIDTLNEAIAASKEN</sequence>
<proteinExistence type="predicted"/>
<gene>
    <name evidence="1" type="ORF">S01H4_26625</name>
</gene>
<organism evidence="1">
    <name type="scientific">marine sediment metagenome</name>
    <dbReference type="NCBI Taxonomy" id="412755"/>
    <lineage>
        <taxon>unclassified sequences</taxon>
        <taxon>metagenomes</taxon>
        <taxon>ecological metagenomes</taxon>
    </lineage>
</organism>
<reference evidence="1" key="1">
    <citation type="journal article" date="2014" name="Front. Microbiol.">
        <title>High frequency of phylogenetically diverse reductive dehalogenase-homologous genes in deep subseafloor sedimentary metagenomes.</title>
        <authorList>
            <person name="Kawai M."/>
            <person name="Futagami T."/>
            <person name="Toyoda A."/>
            <person name="Takaki Y."/>
            <person name="Nishi S."/>
            <person name="Hori S."/>
            <person name="Arai W."/>
            <person name="Tsubouchi T."/>
            <person name="Morono Y."/>
            <person name="Uchiyama I."/>
            <person name="Ito T."/>
            <person name="Fujiyama A."/>
            <person name="Inagaki F."/>
            <person name="Takami H."/>
        </authorList>
    </citation>
    <scope>NUCLEOTIDE SEQUENCE</scope>
    <source>
        <strain evidence="1">Expedition CK06-06</strain>
    </source>
</reference>